<dbReference type="EMBL" id="UOEY01000093">
    <property type="protein sequence ID" value="VAW40000.1"/>
    <property type="molecule type" value="Genomic_DNA"/>
</dbReference>
<dbReference type="Gene3D" id="3.30.2310.20">
    <property type="entry name" value="RelE-like"/>
    <property type="match status" value="1"/>
</dbReference>
<dbReference type="SUPFAM" id="SSF143011">
    <property type="entry name" value="RelE-like"/>
    <property type="match status" value="1"/>
</dbReference>
<dbReference type="PANTHER" id="PTHR40266:SF2">
    <property type="entry name" value="TOXIN HIGB-1"/>
    <property type="match status" value="1"/>
</dbReference>
<reference evidence="1" key="1">
    <citation type="submission" date="2018-06" db="EMBL/GenBank/DDBJ databases">
        <authorList>
            <person name="Zhirakovskaya E."/>
        </authorList>
    </citation>
    <scope>NUCLEOTIDE SEQUENCE</scope>
</reference>
<dbReference type="PANTHER" id="PTHR40266">
    <property type="entry name" value="TOXIN HIGB-1"/>
    <property type="match status" value="1"/>
</dbReference>
<proteinExistence type="predicted"/>
<dbReference type="InterPro" id="IPR007711">
    <property type="entry name" value="HigB-1"/>
</dbReference>
<accession>A0A3B0VH74</accession>
<evidence type="ECO:0000313" key="1">
    <source>
        <dbReference type="EMBL" id="VAW40000.1"/>
    </source>
</evidence>
<protein>
    <submittedName>
        <fullName evidence="1">Toxin HigB</fullName>
    </submittedName>
</protein>
<sequence length="92" mass="10545">MIKSFRHKGLEKFYKTGSKAGIQAKHATKLRRILGLLDVATKADDVNLPGYRLHPLTGKQKGLFSVWVNGNWRIIFRFVGDDVELADYLDYH</sequence>
<dbReference type="InterPro" id="IPR035093">
    <property type="entry name" value="RelE/ParE_toxin_dom_sf"/>
</dbReference>
<organism evidence="1">
    <name type="scientific">hydrothermal vent metagenome</name>
    <dbReference type="NCBI Taxonomy" id="652676"/>
    <lineage>
        <taxon>unclassified sequences</taxon>
        <taxon>metagenomes</taxon>
        <taxon>ecological metagenomes</taxon>
    </lineage>
</organism>
<gene>
    <name evidence="1" type="ORF">MNBD_DELTA04-445</name>
</gene>
<dbReference type="Pfam" id="PF05015">
    <property type="entry name" value="HigB-like_toxin"/>
    <property type="match status" value="1"/>
</dbReference>
<dbReference type="AlphaFoldDB" id="A0A3B0VH74"/>
<name>A0A3B0VH74_9ZZZZ</name>